<feature type="transmembrane region" description="Helical" evidence="1">
    <location>
        <begin position="6"/>
        <end position="24"/>
    </location>
</feature>
<dbReference type="EMBL" id="QETB01000004">
    <property type="protein sequence ID" value="PWF26105.1"/>
    <property type="molecule type" value="Genomic_DNA"/>
</dbReference>
<feature type="domain" description="DUF4190" evidence="2">
    <location>
        <begin position="2"/>
        <end position="54"/>
    </location>
</feature>
<gene>
    <name evidence="3" type="ORF">DD236_08460</name>
</gene>
<evidence type="ECO:0000256" key="1">
    <source>
        <dbReference type="SAM" id="Phobius"/>
    </source>
</evidence>
<reference evidence="4" key="1">
    <citation type="submission" date="2018-05" db="EMBL/GenBank/DDBJ databases">
        <authorList>
            <person name="Li Y."/>
        </authorList>
    </citation>
    <scope>NUCLEOTIDE SEQUENCE [LARGE SCALE GENOMIC DNA]</scope>
    <source>
        <strain evidence="4">sk1b4</strain>
    </source>
</reference>
<evidence type="ECO:0000313" key="3">
    <source>
        <dbReference type="EMBL" id="PWF26105.1"/>
    </source>
</evidence>
<protein>
    <recommendedName>
        <fullName evidence="2">DUF4190 domain-containing protein</fullName>
    </recommendedName>
</protein>
<keyword evidence="4" id="KW-1185">Reference proteome</keyword>
<evidence type="ECO:0000313" key="4">
    <source>
        <dbReference type="Proteomes" id="UP000245283"/>
    </source>
</evidence>
<accession>A0A2V1K4A1</accession>
<comment type="caution">
    <text evidence="3">The sequence shown here is derived from an EMBL/GenBank/DDBJ whole genome shotgun (WGS) entry which is preliminary data.</text>
</comment>
<evidence type="ECO:0000259" key="2">
    <source>
        <dbReference type="Pfam" id="PF13828"/>
    </source>
</evidence>
<keyword evidence="1" id="KW-0812">Transmembrane</keyword>
<organism evidence="3 4">
    <name type="scientific">Ancrocorticia populi</name>
    <dbReference type="NCBI Taxonomy" id="2175228"/>
    <lineage>
        <taxon>Bacteria</taxon>
        <taxon>Bacillati</taxon>
        <taxon>Actinomycetota</taxon>
        <taxon>Actinomycetes</taxon>
        <taxon>Actinomycetales</taxon>
        <taxon>Actinomycetaceae</taxon>
        <taxon>Ancrocorticia</taxon>
    </lineage>
</organism>
<dbReference type="AlphaFoldDB" id="A0A2V1K4A1"/>
<dbReference type="Pfam" id="PF13828">
    <property type="entry name" value="DUF4190"/>
    <property type="match status" value="1"/>
</dbReference>
<keyword evidence="1" id="KW-0472">Membrane</keyword>
<proteinExistence type="predicted"/>
<keyword evidence="1" id="KW-1133">Transmembrane helix</keyword>
<sequence length="59" mass="5981">MAIAAFISSFFIAIVGVILGVVALNNIKQTGEKGTGFAWAGIIIGGFSILAAVALLSAW</sequence>
<name>A0A2V1K4A1_9ACTO</name>
<dbReference type="RefSeq" id="WP_109093932.1">
    <property type="nucleotide sequence ID" value="NZ_JBQDYW010000049.1"/>
</dbReference>
<feature type="transmembrane region" description="Helical" evidence="1">
    <location>
        <begin position="36"/>
        <end position="58"/>
    </location>
</feature>
<dbReference type="Proteomes" id="UP000245283">
    <property type="component" value="Unassembled WGS sequence"/>
</dbReference>
<dbReference type="InterPro" id="IPR025241">
    <property type="entry name" value="DUF4190"/>
</dbReference>